<dbReference type="InterPro" id="IPR001232">
    <property type="entry name" value="SKP1-like"/>
</dbReference>
<keyword evidence="5" id="KW-1133">Transmembrane helix</keyword>
<evidence type="ECO:0000313" key="9">
    <source>
        <dbReference type="Proteomes" id="UP000325081"/>
    </source>
</evidence>
<keyword evidence="9" id="KW-1185">Reference proteome</keyword>
<dbReference type="Pfam" id="PF03931">
    <property type="entry name" value="Skp1_POZ"/>
    <property type="match status" value="1"/>
</dbReference>
<comment type="caution">
    <text evidence="8">The sequence shown here is derived from an EMBL/GenBank/DDBJ whole genome shotgun (WGS) entry which is preliminary data.</text>
</comment>
<gene>
    <name evidence="8" type="ORF">STAS_27525</name>
</gene>
<sequence length="187" mass="20900">MASSESRMIVLKASDGETFEVEEAVAVESQTIKHMIEDDCAGSVIPLPNVSSAVLAKVIEYCRRHVAGDPDGTLKDYEAEFVKADSEQLFQLILVMTLGFLDAVFCSVRARSVLYLVVHRALGFVIPSLAFLYLVAACWMLDITCQAVADMIKNKSPEEVRSIFNIANDLTPKEEEEIRNEYPWVYE</sequence>
<keyword evidence="5" id="KW-0472">Membrane</keyword>
<evidence type="ECO:0000256" key="4">
    <source>
        <dbReference type="PIRNR" id="PIRNR028729"/>
    </source>
</evidence>
<dbReference type="InterPro" id="IPR016073">
    <property type="entry name" value="Skp1_comp_POZ"/>
</dbReference>
<dbReference type="PIRSF" id="PIRSF028729">
    <property type="entry name" value="E3_ubiquit_lig_SCF_Skp"/>
    <property type="match status" value="1"/>
</dbReference>
<evidence type="ECO:0000313" key="8">
    <source>
        <dbReference type="EMBL" id="GER50240.1"/>
    </source>
</evidence>
<feature type="domain" description="SKP1 component dimerisation" evidence="6">
    <location>
        <begin position="140"/>
        <end position="184"/>
    </location>
</feature>
<evidence type="ECO:0000256" key="2">
    <source>
        <dbReference type="ARBA" id="ARBA00009993"/>
    </source>
</evidence>
<dbReference type="GO" id="GO:0016567">
    <property type="term" value="P:protein ubiquitination"/>
    <property type="evidence" value="ECO:0007669"/>
    <property type="project" value="UniProtKB-UniRule"/>
</dbReference>
<proteinExistence type="inferred from homology"/>
<evidence type="ECO:0000259" key="6">
    <source>
        <dbReference type="Pfam" id="PF01466"/>
    </source>
</evidence>
<dbReference type="Gene3D" id="3.30.710.10">
    <property type="entry name" value="Potassium Channel Kv1.1, Chain A"/>
    <property type="match status" value="1"/>
</dbReference>
<dbReference type="PANTHER" id="PTHR11165">
    <property type="entry name" value="SKP1"/>
    <property type="match status" value="1"/>
</dbReference>
<dbReference type="AlphaFoldDB" id="A0A5A7QY10"/>
<comment type="similarity">
    <text evidence="2 4">Belongs to the SKP1 family.</text>
</comment>
<feature type="domain" description="SKP1 component POZ" evidence="7">
    <location>
        <begin position="8"/>
        <end position="66"/>
    </location>
</feature>
<comment type="function">
    <text evidence="4">Involved in ubiquitination and subsequent proteasomal degradation of target proteins. Together with CUL1, RBX1 and a F-box protein, it forms a SCF E3 ubiquitin ligase complex. The functional specificity of this complex depends on the type of F-box protein. In the SCF complex, it serves as an adapter that links the F-box protein to CUL1.</text>
</comment>
<organism evidence="8 9">
    <name type="scientific">Striga asiatica</name>
    <name type="common">Asiatic witchweed</name>
    <name type="synonym">Buchnera asiatica</name>
    <dbReference type="NCBI Taxonomy" id="4170"/>
    <lineage>
        <taxon>Eukaryota</taxon>
        <taxon>Viridiplantae</taxon>
        <taxon>Streptophyta</taxon>
        <taxon>Embryophyta</taxon>
        <taxon>Tracheophyta</taxon>
        <taxon>Spermatophyta</taxon>
        <taxon>Magnoliopsida</taxon>
        <taxon>eudicotyledons</taxon>
        <taxon>Gunneridae</taxon>
        <taxon>Pentapetalae</taxon>
        <taxon>asterids</taxon>
        <taxon>lamiids</taxon>
        <taxon>Lamiales</taxon>
        <taxon>Orobanchaceae</taxon>
        <taxon>Buchnereae</taxon>
        <taxon>Striga</taxon>
    </lineage>
</organism>
<feature type="transmembrane region" description="Helical" evidence="5">
    <location>
        <begin position="122"/>
        <end position="141"/>
    </location>
</feature>
<feature type="transmembrane region" description="Helical" evidence="5">
    <location>
        <begin position="89"/>
        <end position="110"/>
    </location>
</feature>
<accession>A0A5A7QY10</accession>
<dbReference type="InterPro" id="IPR016897">
    <property type="entry name" value="SKP1"/>
</dbReference>
<dbReference type="Proteomes" id="UP000325081">
    <property type="component" value="Unassembled WGS sequence"/>
</dbReference>
<dbReference type="InterPro" id="IPR011333">
    <property type="entry name" value="SKP1/BTB/POZ_sf"/>
</dbReference>
<dbReference type="SMART" id="SM00512">
    <property type="entry name" value="Skp1"/>
    <property type="match status" value="1"/>
</dbReference>
<dbReference type="SUPFAM" id="SSF81382">
    <property type="entry name" value="Skp1 dimerisation domain-like"/>
    <property type="match status" value="1"/>
</dbReference>
<dbReference type="EMBL" id="BKCP01009181">
    <property type="protein sequence ID" value="GER50240.1"/>
    <property type="molecule type" value="Genomic_DNA"/>
</dbReference>
<dbReference type="SUPFAM" id="SSF54695">
    <property type="entry name" value="POZ domain"/>
    <property type="match status" value="1"/>
</dbReference>
<dbReference type="InterPro" id="IPR016072">
    <property type="entry name" value="Skp1_comp_dimer"/>
</dbReference>
<reference evidence="9" key="1">
    <citation type="journal article" date="2019" name="Curr. Biol.">
        <title>Genome Sequence of Striga asiatica Provides Insight into the Evolution of Plant Parasitism.</title>
        <authorList>
            <person name="Yoshida S."/>
            <person name="Kim S."/>
            <person name="Wafula E.K."/>
            <person name="Tanskanen J."/>
            <person name="Kim Y.M."/>
            <person name="Honaas L."/>
            <person name="Yang Z."/>
            <person name="Spallek T."/>
            <person name="Conn C.E."/>
            <person name="Ichihashi Y."/>
            <person name="Cheong K."/>
            <person name="Cui S."/>
            <person name="Der J.P."/>
            <person name="Gundlach H."/>
            <person name="Jiao Y."/>
            <person name="Hori C."/>
            <person name="Ishida J.K."/>
            <person name="Kasahara H."/>
            <person name="Kiba T."/>
            <person name="Kim M.S."/>
            <person name="Koo N."/>
            <person name="Laohavisit A."/>
            <person name="Lee Y.H."/>
            <person name="Lumba S."/>
            <person name="McCourt P."/>
            <person name="Mortimer J.C."/>
            <person name="Mutuku J.M."/>
            <person name="Nomura T."/>
            <person name="Sasaki-Sekimoto Y."/>
            <person name="Seto Y."/>
            <person name="Wang Y."/>
            <person name="Wakatake T."/>
            <person name="Sakakibara H."/>
            <person name="Demura T."/>
            <person name="Yamaguchi S."/>
            <person name="Yoneyama K."/>
            <person name="Manabe R.I."/>
            <person name="Nelson D.C."/>
            <person name="Schulman A.H."/>
            <person name="Timko M.P."/>
            <person name="dePamphilis C.W."/>
            <person name="Choi D."/>
            <person name="Shirasu K."/>
        </authorList>
    </citation>
    <scope>NUCLEOTIDE SEQUENCE [LARGE SCALE GENOMIC DNA]</scope>
    <source>
        <strain evidence="9">cv. UVA1</strain>
    </source>
</reference>
<comment type="subunit">
    <text evidence="4">Part of a SCF (SKP1-cullin-F-box) protein ligase complex.</text>
</comment>
<dbReference type="OrthoDB" id="7827685at2759"/>
<evidence type="ECO:0000256" key="1">
    <source>
        <dbReference type="ARBA" id="ARBA00004906"/>
    </source>
</evidence>
<dbReference type="InterPro" id="IPR036296">
    <property type="entry name" value="SKP1-like_dim_sf"/>
</dbReference>
<dbReference type="GO" id="GO:0006511">
    <property type="term" value="P:ubiquitin-dependent protein catabolic process"/>
    <property type="evidence" value="ECO:0007669"/>
    <property type="project" value="InterPro"/>
</dbReference>
<protein>
    <recommendedName>
        <fullName evidence="4">SKP1-like protein</fullName>
    </recommendedName>
</protein>
<name>A0A5A7QY10_STRAF</name>
<dbReference type="GO" id="GO:0009867">
    <property type="term" value="P:jasmonic acid mediated signaling pathway"/>
    <property type="evidence" value="ECO:0007669"/>
    <property type="project" value="UniProtKB-ARBA"/>
</dbReference>
<dbReference type="UniPathway" id="UPA00143"/>
<evidence type="ECO:0000259" key="7">
    <source>
        <dbReference type="Pfam" id="PF03931"/>
    </source>
</evidence>
<evidence type="ECO:0000256" key="3">
    <source>
        <dbReference type="ARBA" id="ARBA00022786"/>
    </source>
</evidence>
<keyword evidence="5" id="KW-0812">Transmembrane</keyword>
<evidence type="ECO:0000256" key="5">
    <source>
        <dbReference type="SAM" id="Phobius"/>
    </source>
</evidence>
<keyword evidence="3 4" id="KW-0833">Ubl conjugation pathway</keyword>
<dbReference type="Pfam" id="PF01466">
    <property type="entry name" value="Skp1"/>
    <property type="match status" value="1"/>
</dbReference>
<comment type="pathway">
    <text evidence="1 4">Protein modification; protein ubiquitination.</text>
</comment>